<dbReference type="NCBIfam" id="TIGR00644">
    <property type="entry name" value="recJ"/>
    <property type="match status" value="1"/>
</dbReference>
<dbReference type="Proteomes" id="UP000011058">
    <property type="component" value="Chromosome"/>
</dbReference>
<comment type="similarity">
    <text evidence="1">Belongs to the RecJ family.</text>
</comment>
<reference evidence="9 10" key="1">
    <citation type="journal article" date="2012" name="J. Bacteriol.">
        <title>Genome Sequence of Fibrella aestuarina BUZ 2T, a Filamentous Marine Bacterium.</title>
        <authorList>
            <person name="Filippini M."/>
            <person name="Qi W."/>
            <person name="Blom J."/>
            <person name="Goesmann A."/>
            <person name="Smits T.H."/>
            <person name="Bagheri H.C."/>
        </authorList>
    </citation>
    <scope>NUCLEOTIDE SEQUENCE [LARGE SCALE GENOMIC DNA]</scope>
    <source>
        <strain evidence="10">BUZ 2T</strain>
    </source>
</reference>
<evidence type="ECO:0000256" key="3">
    <source>
        <dbReference type="ARBA" id="ARBA00022722"/>
    </source>
</evidence>
<gene>
    <name evidence="9" type="ORF">FAES_4875</name>
</gene>
<dbReference type="SUPFAM" id="SSF64182">
    <property type="entry name" value="DHH phosphoesterases"/>
    <property type="match status" value="1"/>
</dbReference>
<sequence>MGSKQAGKGKQENKHGGNCFWINEINLRTDAPYASRMIVHPAPPSKRWILKPFPDAPAQQTAVESLVQTLNISPFLASLLVQRGVSNFEEARTFFRPELTHLHDPFQMRDMDRAVERLTRAMHTGEKILIYGDYDVDGTTSVSLMYGFLRTLYDRLDHYIPDRYKEGYGISKAGVQWAADNGFTLIIALDCGIKSIDRVAEANALDVDFIICDHHRPGDALPDAVAVLDPKRTDCHYPYKELTGCGVGFKLLQALCQVRGLPESTLWPYLDLVAVSIACDIVPITGENRVLAYFGLKQLNTAPRVGLCALLRVAGFVKEHETCPPPERALDITNVVFGLGPRINAAGRIKHARAAVELLLCNTHDEADDHAYGLQTHNKDRQDLDKNMTEQALAMIRNDELLIKAKSTVLFDQKWHKGVIGIVASRCIEQFYRPTIILTESNGKAAGSARSVAEFDVYEAIEACSELLEQFGGHTFAAGLTLPIENVDAFRQRFEEVVSAKIRDEQLIPRVEIDIPLDFSEINGKFYRIMRQMSPFGPHNMSPVFRSDEVVLVGEPVVMKEKHLKFTCRQVRSGHSFTAIGFGMAVWADHLHQGEPFSICYSIDENHYGGTSSLQLYLKDIRLG</sequence>
<dbReference type="Pfam" id="PF17768">
    <property type="entry name" value="RecJ_OB"/>
    <property type="match status" value="1"/>
</dbReference>
<keyword evidence="4" id="KW-0378">Hydrolase</keyword>
<dbReference type="Pfam" id="PF01368">
    <property type="entry name" value="DHH"/>
    <property type="match status" value="1"/>
</dbReference>
<feature type="domain" description="DHHA1" evidence="7">
    <location>
        <begin position="409"/>
        <end position="499"/>
    </location>
</feature>
<name>I0KFH1_9BACT</name>
<keyword evidence="3" id="KW-0540">Nuclease</keyword>
<dbReference type="EMBL" id="HE796683">
    <property type="protein sequence ID" value="CCH02874.1"/>
    <property type="molecule type" value="Genomic_DNA"/>
</dbReference>
<dbReference type="InterPro" id="IPR041122">
    <property type="entry name" value="RecJ_OB"/>
</dbReference>
<keyword evidence="10" id="KW-1185">Reference proteome</keyword>
<dbReference type="InterPro" id="IPR001667">
    <property type="entry name" value="DDH_dom"/>
</dbReference>
<proteinExistence type="inferred from homology"/>
<evidence type="ECO:0000313" key="10">
    <source>
        <dbReference type="Proteomes" id="UP000011058"/>
    </source>
</evidence>
<evidence type="ECO:0000259" key="6">
    <source>
        <dbReference type="Pfam" id="PF01368"/>
    </source>
</evidence>
<dbReference type="PANTHER" id="PTHR30255:SF2">
    <property type="entry name" value="SINGLE-STRANDED-DNA-SPECIFIC EXONUCLEASE RECJ"/>
    <property type="match status" value="1"/>
</dbReference>
<dbReference type="STRING" id="1166018.FAES_4875"/>
<evidence type="ECO:0000256" key="1">
    <source>
        <dbReference type="ARBA" id="ARBA00005915"/>
    </source>
</evidence>
<dbReference type="Pfam" id="PF02272">
    <property type="entry name" value="DHHA1"/>
    <property type="match status" value="1"/>
</dbReference>
<dbReference type="InterPro" id="IPR038763">
    <property type="entry name" value="DHH_sf"/>
</dbReference>
<feature type="domain" description="DDH" evidence="6">
    <location>
        <begin position="127"/>
        <end position="276"/>
    </location>
</feature>
<feature type="domain" description="RecJ OB" evidence="8">
    <location>
        <begin position="513"/>
        <end position="620"/>
    </location>
</feature>
<dbReference type="GO" id="GO:0006310">
    <property type="term" value="P:DNA recombination"/>
    <property type="evidence" value="ECO:0007669"/>
    <property type="project" value="InterPro"/>
</dbReference>
<protein>
    <recommendedName>
        <fullName evidence="2">Single-stranded-DNA-specific exonuclease RecJ</fullName>
    </recommendedName>
</protein>
<dbReference type="GO" id="GO:0008409">
    <property type="term" value="F:5'-3' exonuclease activity"/>
    <property type="evidence" value="ECO:0007669"/>
    <property type="project" value="InterPro"/>
</dbReference>
<dbReference type="InterPro" id="IPR003156">
    <property type="entry name" value="DHHA1_dom"/>
</dbReference>
<evidence type="ECO:0000256" key="2">
    <source>
        <dbReference type="ARBA" id="ARBA00019841"/>
    </source>
</evidence>
<evidence type="ECO:0000259" key="7">
    <source>
        <dbReference type="Pfam" id="PF02272"/>
    </source>
</evidence>
<dbReference type="PATRIC" id="fig|1166018.3.peg.1845"/>
<evidence type="ECO:0000313" key="9">
    <source>
        <dbReference type="EMBL" id="CCH02874.1"/>
    </source>
</evidence>
<keyword evidence="5 9" id="KW-0269">Exonuclease</keyword>
<evidence type="ECO:0000259" key="8">
    <source>
        <dbReference type="Pfam" id="PF17768"/>
    </source>
</evidence>
<organism evidence="9 10">
    <name type="scientific">Fibrella aestuarina BUZ 2</name>
    <dbReference type="NCBI Taxonomy" id="1166018"/>
    <lineage>
        <taxon>Bacteria</taxon>
        <taxon>Pseudomonadati</taxon>
        <taxon>Bacteroidota</taxon>
        <taxon>Cytophagia</taxon>
        <taxon>Cytophagales</taxon>
        <taxon>Spirosomataceae</taxon>
        <taxon>Fibrella</taxon>
    </lineage>
</organism>
<dbReference type="PANTHER" id="PTHR30255">
    <property type="entry name" value="SINGLE-STRANDED-DNA-SPECIFIC EXONUCLEASE RECJ"/>
    <property type="match status" value="1"/>
</dbReference>
<evidence type="ECO:0000256" key="5">
    <source>
        <dbReference type="ARBA" id="ARBA00022839"/>
    </source>
</evidence>
<dbReference type="Gene3D" id="3.90.1640.30">
    <property type="match status" value="1"/>
</dbReference>
<evidence type="ECO:0000256" key="4">
    <source>
        <dbReference type="ARBA" id="ARBA00022801"/>
    </source>
</evidence>
<accession>I0KFH1</accession>
<dbReference type="Gene3D" id="3.10.310.30">
    <property type="match status" value="1"/>
</dbReference>
<dbReference type="KEGG" id="fae:FAES_4875"/>
<dbReference type="GO" id="GO:0006281">
    <property type="term" value="P:DNA repair"/>
    <property type="evidence" value="ECO:0007669"/>
    <property type="project" value="InterPro"/>
</dbReference>
<dbReference type="HOGENOM" id="CLU_009736_5_2_10"/>
<dbReference type="eggNOG" id="COG0608">
    <property type="taxonomic scope" value="Bacteria"/>
</dbReference>
<dbReference type="InterPro" id="IPR051673">
    <property type="entry name" value="SSDNA_exonuclease_RecJ"/>
</dbReference>
<dbReference type="AlphaFoldDB" id="I0KFH1"/>
<dbReference type="InterPro" id="IPR004610">
    <property type="entry name" value="RecJ"/>
</dbReference>
<dbReference type="GO" id="GO:0003676">
    <property type="term" value="F:nucleic acid binding"/>
    <property type="evidence" value="ECO:0007669"/>
    <property type="project" value="InterPro"/>
</dbReference>